<reference evidence="2" key="1">
    <citation type="submission" date="2019-12" db="EMBL/GenBank/DDBJ databases">
        <title>An insight into the sialome of adult female Ixodes ricinus ticks feeding for 6 days.</title>
        <authorList>
            <person name="Perner J."/>
            <person name="Ribeiro J.M.C."/>
        </authorList>
    </citation>
    <scope>NUCLEOTIDE SEQUENCE</scope>
    <source>
        <strain evidence="2">Semi-engorged</strain>
        <tissue evidence="2">Salivary glands</tissue>
    </source>
</reference>
<proteinExistence type="predicted"/>
<dbReference type="EMBL" id="GIFC01000121">
    <property type="protein sequence ID" value="MXU82204.1"/>
    <property type="molecule type" value="Transcribed_RNA"/>
</dbReference>
<name>A0A6B0U0J8_IXORI</name>
<sequence length="67" mass="6867">MSDSSMSVLMSLFPLVPMSLSEGSSDASSISPSLPAFQGLSSCSLGLTCHALWSSSGGIGVDLRWLS</sequence>
<evidence type="ECO:0000256" key="1">
    <source>
        <dbReference type="SAM" id="SignalP"/>
    </source>
</evidence>
<organism evidence="2">
    <name type="scientific">Ixodes ricinus</name>
    <name type="common">Common tick</name>
    <name type="synonym">Acarus ricinus</name>
    <dbReference type="NCBI Taxonomy" id="34613"/>
    <lineage>
        <taxon>Eukaryota</taxon>
        <taxon>Metazoa</taxon>
        <taxon>Ecdysozoa</taxon>
        <taxon>Arthropoda</taxon>
        <taxon>Chelicerata</taxon>
        <taxon>Arachnida</taxon>
        <taxon>Acari</taxon>
        <taxon>Parasitiformes</taxon>
        <taxon>Ixodida</taxon>
        <taxon>Ixodoidea</taxon>
        <taxon>Ixodidae</taxon>
        <taxon>Ixodinae</taxon>
        <taxon>Ixodes</taxon>
    </lineage>
</organism>
<feature type="signal peptide" evidence="1">
    <location>
        <begin position="1"/>
        <end position="21"/>
    </location>
</feature>
<protein>
    <submittedName>
        <fullName evidence="2">Putative secreted protein</fullName>
    </submittedName>
</protein>
<accession>A0A6B0U0J8</accession>
<feature type="chain" id="PRO_5025334356" evidence="1">
    <location>
        <begin position="22"/>
        <end position="67"/>
    </location>
</feature>
<dbReference type="AlphaFoldDB" id="A0A6B0U0J8"/>
<keyword evidence="1" id="KW-0732">Signal</keyword>
<evidence type="ECO:0000313" key="2">
    <source>
        <dbReference type="EMBL" id="MXU82204.1"/>
    </source>
</evidence>